<keyword evidence="5" id="KW-1133">Transmembrane helix</keyword>
<accession>A0A3P4B678</accession>
<feature type="domain" description="Glycosyltransferase 2-like" evidence="6">
    <location>
        <begin position="26"/>
        <end position="159"/>
    </location>
</feature>
<evidence type="ECO:0000256" key="3">
    <source>
        <dbReference type="ARBA" id="ARBA00022679"/>
    </source>
</evidence>
<keyword evidence="5" id="KW-0472">Membrane</keyword>
<evidence type="ECO:0000256" key="4">
    <source>
        <dbReference type="SAM" id="MobiDB-lite"/>
    </source>
</evidence>
<dbReference type="Gene3D" id="3.90.550.10">
    <property type="entry name" value="Spore Coat Polysaccharide Biosynthesis Protein SpsA, Chain A"/>
    <property type="match status" value="1"/>
</dbReference>
<dbReference type="GO" id="GO:0016757">
    <property type="term" value="F:glycosyltransferase activity"/>
    <property type="evidence" value="ECO:0007669"/>
    <property type="project" value="UniProtKB-KW"/>
</dbReference>
<dbReference type="AlphaFoldDB" id="A0A3P4B678"/>
<dbReference type="InterPro" id="IPR001173">
    <property type="entry name" value="Glyco_trans_2-like"/>
</dbReference>
<dbReference type="PANTHER" id="PTHR43179:SF12">
    <property type="entry name" value="GALACTOFURANOSYLTRANSFERASE GLFT2"/>
    <property type="match status" value="1"/>
</dbReference>
<evidence type="ECO:0000256" key="1">
    <source>
        <dbReference type="ARBA" id="ARBA00006739"/>
    </source>
</evidence>
<name>A0A3P4B678_9BURK</name>
<organism evidence="7 8">
    <name type="scientific">Pigmentiphaga humi</name>
    <dbReference type="NCBI Taxonomy" id="2478468"/>
    <lineage>
        <taxon>Bacteria</taxon>
        <taxon>Pseudomonadati</taxon>
        <taxon>Pseudomonadota</taxon>
        <taxon>Betaproteobacteria</taxon>
        <taxon>Burkholderiales</taxon>
        <taxon>Alcaligenaceae</taxon>
        <taxon>Pigmentiphaga</taxon>
    </lineage>
</organism>
<evidence type="ECO:0000313" key="7">
    <source>
        <dbReference type="EMBL" id="VCU71421.1"/>
    </source>
</evidence>
<keyword evidence="3 7" id="KW-0808">Transferase</keyword>
<evidence type="ECO:0000256" key="2">
    <source>
        <dbReference type="ARBA" id="ARBA00022676"/>
    </source>
</evidence>
<protein>
    <submittedName>
        <fullName evidence="7">Putative glycosyl transferase</fullName>
    </submittedName>
</protein>
<reference evidence="7 8" key="1">
    <citation type="submission" date="2018-10" db="EMBL/GenBank/DDBJ databases">
        <authorList>
            <person name="Criscuolo A."/>
        </authorList>
    </citation>
    <scope>NUCLEOTIDE SEQUENCE [LARGE SCALE GENOMIC DNA]</scope>
    <source>
        <strain evidence="7">DnA1</strain>
    </source>
</reference>
<keyword evidence="5" id="KW-0812">Transmembrane</keyword>
<keyword evidence="2" id="KW-0328">Glycosyltransferase</keyword>
<feature type="compositionally biased region" description="Polar residues" evidence="4">
    <location>
        <begin position="1"/>
        <end position="12"/>
    </location>
</feature>
<gene>
    <name evidence="7" type="ORF">PIGHUM_03505</name>
</gene>
<dbReference type="SUPFAM" id="SSF53448">
    <property type="entry name" value="Nucleotide-diphospho-sugar transferases"/>
    <property type="match status" value="1"/>
</dbReference>
<comment type="similarity">
    <text evidence="1">Belongs to the glycosyltransferase 2 family.</text>
</comment>
<feature type="transmembrane region" description="Helical" evidence="5">
    <location>
        <begin position="268"/>
        <end position="287"/>
    </location>
</feature>
<evidence type="ECO:0000256" key="5">
    <source>
        <dbReference type="SAM" id="Phobius"/>
    </source>
</evidence>
<proteinExistence type="inferred from homology"/>
<dbReference type="EMBL" id="UWPJ01000026">
    <property type="protein sequence ID" value="VCU71421.1"/>
    <property type="molecule type" value="Genomic_DNA"/>
</dbReference>
<keyword evidence="8" id="KW-1185">Reference proteome</keyword>
<dbReference type="InterPro" id="IPR029044">
    <property type="entry name" value="Nucleotide-diphossugar_trans"/>
</dbReference>
<sequence length="322" mass="35414">MKNDSTMAGSSTHPPPPPSGAVDDISVCIATYRRPTLLDALLHDLRRQRHLPRQIVVVDNDADASARAIVEQHRQTLHGVDVIYDIQQEKNISLTRNRCVAHAQAAWLAFVDDDERVGESWLADLLATAQAHGADGVLGPVISRVPNDAPAWIRQGRFFDRRRMATGQAVPKSDMRIGNALLAARWLPQDPFDPAYGQTGGEDGDLLLRLALRGARIVWCDEAQAVEDVPPSRLCTRWILARALRGGQNHARHVLGGKMGKVGLARKVVFFLRACLQTAAAAVLALLSLPFGRHAAMRWVARACANVGKLSVFLGWHYREYA</sequence>
<dbReference type="CDD" id="cd00761">
    <property type="entry name" value="Glyco_tranf_GTA_type"/>
    <property type="match status" value="1"/>
</dbReference>
<feature type="region of interest" description="Disordered" evidence="4">
    <location>
        <begin position="1"/>
        <end position="22"/>
    </location>
</feature>
<evidence type="ECO:0000259" key="6">
    <source>
        <dbReference type="Pfam" id="PF00535"/>
    </source>
</evidence>
<dbReference type="Proteomes" id="UP000277294">
    <property type="component" value="Unassembled WGS sequence"/>
</dbReference>
<dbReference type="Pfam" id="PF00535">
    <property type="entry name" value="Glycos_transf_2"/>
    <property type="match status" value="1"/>
</dbReference>
<dbReference type="PANTHER" id="PTHR43179">
    <property type="entry name" value="RHAMNOSYLTRANSFERASE WBBL"/>
    <property type="match status" value="1"/>
</dbReference>
<evidence type="ECO:0000313" key="8">
    <source>
        <dbReference type="Proteomes" id="UP000277294"/>
    </source>
</evidence>